<sequence length="176" mass="20204">MTSLKAADVLQYIENDEEEWLSADWSEKEGPDLDLDMDESDTALFDERKSYNSSESESETAADPDAGPTTPVPEFKPEREPGLHLPDCHTRADLRKFLRPVGFFFKLFFTPCLVAQLCEFTNKYAHSVGAEKMSLNERWTDVDADEFYRMIGLLMHMSVVKVPSFVRYWSDETLLS</sequence>
<dbReference type="AlphaFoldDB" id="A0AAV3ZDD8"/>
<feature type="domain" description="PiggyBac transposable element-derived protein" evidence="2">
    <location>
        <begin position="104"/>
        <end position="173"/>
    </location>
</feature>
<dbReference type="InterPro" id="IPR029526">
    <property type="entry name" value="PGBD"/>
</dbReference>
<evidence type="ECO:0000256" key="1">
    <source>
        <dbReference type="SAM" id="MobiDB-lite"/>
    </source>
</evidence>
<dbReference type="Pfam" id="PF13843">
    <property type="entry name" value="DDE_Tnp_1_7"/>
    <property type="match status" value="1"/>
</dbReference>
<feature type="region of interest" description="Disordered" evidence="1">
    <location>
        <begin position="20"/>
        <end position="39"/>
    </location>
</feature>
<comment type="caution">
    <text evidence="3">The sequence shown here is derived from an EMBL/GenBank/DDBJ whole genome shotgun (WGS) entry which is preliminary data.</text>
</comment>
<gene>
    <name evidence="3" type="ORF">PoB_001980700</name>
</gene>
<name>A0AAV3ZDD8_9GAST</name>
<keyword evidence="4" id="KW-1185">Reference proteome</keyword>
<dbReference type="PANTHER" id="PTHR46599:SF3">
    <property type="entry name" value="PIGGYBAC TRANSPOSABLE ELEMENT-DERIVED PROTEIN 4"/>
    <property type="match status" value="1"/>
</dbReference>
<dbReference type="PANTHER" id="PTHR46599">
    <property type="entry name" value="PIGGYBAC TRANSPOSABLE ELEMENT-DERIVED PROTEIN 4"/>
    <property type="match status" value="1"/>
</dbReference>
<evidence type="ECO:0000313" key="4">
    <source>
        <dbReference type="Proteomes" id="UP000735302"/>
    </source>
</evidence>
<feature type="region of interest" description="Disordered" evidence="1">
    <location>
        <begin position="44"/>
        <end position="84"/>
    </location>
</feature>
<evidence type="ECO:0000259" key="2">
    <source>
        <dbReference type="Pfam" id="PF13843"/>
    </source>
</evidence>
<organism evidence="3 4">
    <name type="scientific">Plakobranchus ocellatus</name>
    <dbReference type="NCBI Taxonomy" id="259542"/>
    <lineage>
        <taxon>Eukaryota</taxon>
        <taxon>Metazoa</taxon>
        <taxon>Spiralia</taxon>
        <taxon>Lophotrochozoa</taxon>
        <taxon>Mollusca</taxon>
        <taxon>Gastropoda</taxon>
        <taxon>Heterobranchia</taxon>
        <taxon>Euthyneura</taxon>
        <taxon>Panpulmonata</taxon>
        <taxon>Sacoglossa</taxon>
        <taxon>Placobranchoidea</taxon>
        <taxon>Plakobranchidae</taxon>
        <taxon>Plakobranchus</taxon>
    </lineage>
</organism>
<protein>
    <submittedName>
        <fullName evidence="3">PiggyBac transposable element-derived protein 4-like isoform x1</fullName>
    </submittedName>
</protein>
<feature type="compositionally biased region" description="Basic and acidic residues" evidence="1">
    <location>
        <begin position="75"/>
        <end position="84"/>
    </location>
</feature>
<dbReference type="Proteomes" id="UP000735302">
    <property type="component" value="Unassembled WGS sequence"/>
</dbReference>
<proteinExistence type="predicted"/>
<dbReference type="EMBL" id="BLXT01002329">
    <property type="protein sequence ID" value="GFN93301.1"/>
    <property type="molecule type" value="Genomic_DNA"/>
</dbReference>
<evidence type="ECO:0000313" key="3">
    <source>
        <dbReference type="EMBL" id="GFN93301.1"/>
    </source>
</evidence>
<accession>A0AAV3ZDD8</accession>
<reference evidence="3 4" key="1">
    <citation type="journal article" date="2021" name="Elife">
        <title>Chloroplast acquisition without the gene transfer in kleptoplastic sea slugs, Plakobranchus ocellatus.</title>
        <authorList>
            <person name="Maeda T."/>
            <person name="Takahashi S."/>
            <person name="Yoshida T."/>
            <person name="Shimamura S."/>
            <person name="Takaki Y."/>
            <person name="Nagai Y."/>
            <person name="Toyoda A."/>
            <person name="Suzuki Y."/>
            <person name="Arimoto A."/>
            <person name="Ishii H."/>
            <person name="Satoh N."/>
            <person name="Nishiyama T."/>
            <person name="Hasebe M."/>
            <person name="Maruyama T."/>
            <person name="Minagawa J."/>
            <person name="Obokata J."/>
            <person name="Shigenobu S."/>
        </authorList>
    </citation>
    <scope>NUCLEOTIDE SEQUENCE [LARGE SCALE GENOMIC DNA]</scope>
</reference>